<evidence type="ECO:0000313" key="3">
    <source>
        <dbReference type="EMBL" id="WKK84446.2"/>
    </source>
</evidence>
<protein>
    <submittedName>
        <fullName evidence="3">Alpha/beta hydrolase</fullName>
    </submittedName>
</protein>
<sequence>MQKTLKIISYIIIVTIALIIVVFAFFYKSDIPTTVNEEKYFTEESRYITVDQNKLHIRITGQGPALLLIHGSFSSLHTWEVWQMNLENDFTTISVDLPGHGLTGVNPQNLYTTDYYSDLLWKLVDQLNYESISIAGNSMGGQVAYKMALMNPNKVKQLILLNSSGVRNQKRVIKTNDGFSVFDLINNPISAQLMKKVTPKFLVKMSLKQVYYDHSKFNESKLERYYDLLLNEGNREATMVRFQQKSDSRFEELSNLEIPTLIIWGEHDNWIPVENAYKFNKIIPNSTLKIYENTGHVPMEEMPLETSQLAKEFILNH</sequence>
<dbReference type="Gene3D" id="3.40.50.1820">
    <property type="entry name" value="alpha/beta hydrolase"/>
    <property type="match status" value="1"/>
</dbReference>
<dbReference type="InterPro" id="IPR000639">
    <property type="entry name" value="Epox_hydrolase-like"/>
</dbReference>
<dbReference type="Proteomes" id="UP001244443">
    <property type="component" value="Chromosome"/>
</dbReference>
<dbReference type="GO" id="GO:0016787">
    <property type="term" value="F:hydrolase activity"/>
    <property type="evidence" value="ECO:0007669"/>
    <property type="project" value="UniProtKB-KW"/>
</dbReference>
<gene>
    <name evidence="3" type="ORF">QYS48_20085</name>
</gene>
<evidence type="ECO:0000256" key="1">
    <source>
        <dbReference type="SAM" id="Phobius"/>
    </source>
</evidence>
<dbReference type="RefSeq" id="WP_308356625.1">
    <property type="nucleotide sequence ID" value="NZ_CP129970.2"/>
</dbReference>
<organism evidence="3 4">
    <name type="scientific">Marivirga arenosa</name>
    <dbReference type="NCBI Taxonomy" id="3059076"/>
    <lineage>
        <taxon>Bacteria</taxon>
        <taxon>Pseudomonadati</taxon>
        <taxon>Bacteroidota</taxon>
        <taxon>Cytophagia</taxon>
        <taxon>Cytophagales</taxon>
        <taxon>Marivirgaceae</taxon>
        <taxon>Marivirga</taxon>
    </lineage>
</organism>
<feature type="domain" description="AB hydrolase-1" evidence="2">
    <location>
        <begin position="64"/>
        <end position="301"/>
    </location>
</feature>
<dbReference type="InterPro" id="IPR000073">
    <property type="entry name" value="AB_hydrolase_1"/>
</dbReference>
<dbReference type="PANTHER" id="PTHR46438">
    <property type="entry name" value="ALPHA/BETA-HYDROLASES SUPERFAMILY PROTEIN"/>
    <property type="match status" value="1"/>
</dbReference>
<dbReference type="Pfam" id="PF00561">
    <property type="entry name" value="Abhydrolase_1"/>
    <property type="match status" value="1"/>
</dbReference>
<dbReference type="PANTHER" id="PTHR46438:SF11">
    <property type="entry name" value="LIPASE-RELATED"/>
    <property type="match status" value="1"/>
</dbReference>
<dbReference type="PRINTS" id="PR00111">
    <property type="entry name" value="ABHYDROLASE"/>
</dbReference>
<dbReference type="InterPro" id="IPR029058">
    <property type="entry name" value="AB_hydrolase_fold"/>
</dbReference>
<keyword evidence="1" id="KW-0812">Transmembrane</keyword>
<proteinExistence type="predicted"/>
<feature type="transmembrane region" description="Helical" evidence="1">
    <location>
        <begin position="7"/>
        <end position="27"/>
    </location>
</feature>
<dbReference type="AlphaFoldDB" id="A0AA49JA37"/>
<dbReference type="EMBL" id="CP129970">
    <property type="protein sequence ID" value="WKK84446.2"/>
    <property type="molecule type" value="Genomic_DNA"/>
</dbReference>
<evidence type="ECO:0000259" key="2">
    <source>
        <dbReference type="Pfam" id="PF00561"/>
    </source>
</evidence>
<keyword evidence="3" id="KW-0378">Hydrolase</keyword>
<keyword evidence="1" id="KW-1133">Transmembrane helix</keyword>
<evidence type="ECO:0000313" key="4">
    <source>
        <dbReference type="Proteomes" id="UP001244443"/>
    </source>
</evidence>
<dbReference type="SUPFAM" id="SSF53474">
    <property type="entry name" value="alpha/beta-Hydrolases"/>
    <property type="match status" value="1"/>
</dbReference>
<keyword evidence="4" id="KW-1185">Reference proteome</keyword>
<accession>A0AA49JA37</accession>
<keyword evidence="1" id="KW-0472">Membrane</keyword>
<name>A0AA49JA37_9BACT</name>
<dbReference type="PRINTS" id="PR00412">
    <property type="entry name" value="EPOXHYDRLASE"/>
</dbReference>
<reference evidence="3" key="1">
    <citation type="submission" date="2023-08" db="EMBL/GenBank/DDBJ databases">
        <title>Comparative genomics and taxonomic characterization of three novel marine species of genus Marivirga.</title>
        <authorList>
            <person name="Muhammad N."/>
            <person name="Kim S.-G."/>
        </authorList>
    </citation>
    <scope>NUCLEOTIDE SEQUENCE [LARGE SCALE GENOMIC DNA]</scope>
    <source>
        <strain evidence="3">ABR2-2</strain>
    </source>
</reference>